<dbReference type="InterPro" id="IPR011527">
    <property type="entry name" value="ABC1_TM_dom"/>
</dbReference>
<evidence type="ECO:0000313" key="13">
    <source>
        <dbReference type="EMBL" id="EAS04899.2"/>
    </source>
</evidence>
<dbReference type="SUPFAM" id="SSF52540">
    <property type="entry name" value="P-loop containing nucleoside triphosphate hydrolases"/>
    <property type="match status" value="1"/>
</dbReference>
<dbReference type="InterPro" id="IPR039421">
    <property type="entry name" value="Type_1_exporter"/>
</dbReference>
<dbReference type="InterPro" id="IPR036640">
    <property type="entry name" value="ABC1_TM_sf"/>
</dbReference>
<dbReference type="Proteomes" id="UP000009168">
    <property type="component" value="Unassembled WGS sequence"/>
</dbReference>
<dbReference type="STRING" id="312017.I7MMI0"/>
<dbReference type="GO" id="GO:0005886">
    <property type="term" value="C:plasma membrane"/>
    <property type="evidence" value="ECO:0007669"/>
    <property type="project" value="UniProtKB-SubCell"/>
</dbReference>
<keyword evidence="7 10" id="KW-1133">Transmembrane helix</keyword>
<dbReference type="Pfam" id="PF00005">
    <property type="entry name" value="ABC_tran"/>
    <property type="match status" value="1"/>
</dbReference>
<evidence type="ECO:0000256" key="8">
    <source>
        <dbReference type="ARBA" id="ARBA00023136"/>
    </source>
</evidence>
<keyword evidence="8 10" id="KW-0472">Membrane</keyword>
<dbReference type="EMBL" id="GG662435">
    <property type="protein sequence ID" value="EAS04899.2"/>
    <property type="molecule type" value="Genomic_DNA"/>
</dbReference>
<dbReference type="Gene3D" id="1.20.1560.10">
    <property type="entry name" value="ABC transporter type 1, transmembrane domain"/>
    <property type="match status" value="1"/>
</dbReference>
<dbReference type="PANTHER" id="PTHR24221:SF503">
    <property type="entry name" value="MITOCHONDRIAL POTASSIUM CHANNEL ATP-BINDING SUBUNIT"/>
    <property type="match status" value="1"/>
</dbReference>
<evidence type="ECO:0000256" key="1">
    <source>
        <dbReference type="ARBA" id="ARBA00004651"/>
    </source>
</evidence>
<keyword evidence="5" id="KW-0547">Nucleotide-binding</keyword>
<dbReference type="InterPro" id="IPR003593">
    <property type="entry name" value="AAA+_ATPase"/>
</dbReference>
<dbReference type="PANTHER" id="PTHR24221">
    <property type="entry name" value="ATP-BINDING CASSETTE SUB-FAMILY B"/>
    <property type="match status" value="1"/>
</dbReference>
<dbReference type="PROSITE" id="PS50929">
    <property type="entry name" value="ABC_TM1F"/>
    <property type="match status" value="1"/>
</dbReference>
<feature type="transmembrane region" description="Helical" evidence="10">
    <location>
        <begin position="217"/>
        <end position="234"/>
    </location>
</feature>
<dbReference type="KEGG" id="tet:TTHERM_00684430"/>
<evidence type="ECO:0000256" key="2">
    <source>
        <dbReference type="ARBA" id="ARBA00022448"/>
    </source>
</evidence>
<feature type="transmembrane region" description="Helical" evidence="10">
    <location>
        <begin position="114"/>
        <end position="131"/>
    </location>
</feature>
<dbReference type="eggNOG" id="KOG0057">
    <property type="taxonomic scope" value="Eukaryota"/>
</dbReference>
<gene>
    <name evidence="13" type="ORF">TTHERM_00684430</name>
</gene>
<feature type="compositionally biased region" description="Polar residues" evidence="9">
    <location>
        <begin position="642"/>
        <end position="652"/>
    </location>
</feature>
<organism evidence="13 14">
    <name type="scientific">Tetrahymena thermophila (strain SB210)</name>
    <dbReference type="NCBI Taxonomy" id="312017"/>
    <lineage>
        <taxon>Eukaryota</taxon>
        <taxon>Sar</taxon>
        <taxon>Alveolata</taxon>
        <taxon>Ciliophora</taxon>
        <taxon>Intramacronucleata</taxon>
        <taxon>Oligohymenophorea</taxon>
        <taxon>Hymenostomatida</taxon>
        <taxon>Tetrahymenina</taxon>
        <taxon>Tetrahymenidae</taxon>
        <taxon>Tetrahymena</taxon>
    </lineage>
</organism>
<dbReference type="CDD" id="cd18582">
    <property type="entry name" value="ABC_6TM_ATM1_ABCB7"/>
    <property type="match status" value="1"/>
</dbReference>
<dbReference type="SUPFAM" id="SSF90123">
    <property type="entry name" value="ABC transporter transmembrane region"/>
    <property type="match status" value="1"/>
</dbReference>
<feature type="domain" description="ABC transmembrane type-1" evidence="12">
    <location>
        <begin position="84"/>
        <end position="361"/>
    </location>
</feature>
<feature type="region of interest" description="Disordered" evidence="9">
    <location>
        <begin position="642"/>
        <end position="671"/>
    </location>
</feature>
<dbReference type="InParanoid" id="I7MMI0"/>
<feature type="transmembrane region" description="Helical" evidence="10">
    <location>
        <begin position="81"/>
        <end position="102"/>
    </location>
</feature>
<keyword evidence="3" id="KW-1003">Cell membrane</keyword>
<evidence type="ECO:0000259" key="11">
    <source>
        <dbReference type="PROSITE" id="PS50893"/>
    </source>
</evidence>
<dbReference type="GO" id="GO:0005524">
    <property type="term" value="F:ATP binding"/>
    <property type="evidence" value="ECO:0007669"/>
    <property type="project" value="UniProtKB-KW"/>
</dbReference>
<reference evidence="14" key="1">
    <citation type="journal article" date="2006" name="PLoS Biol.">
        <title>Macronuclear genome sequence of the ciliate Tetrahymena thermophila, a model eukaryote.</title>
        <authorList>
            <person name="Eisen J.A."/>
            <person name="Coyne R.S."/>
            <person name="Wu M."/>
            <person name="Wu D."/>
            <person name="Thiagarajan M."/>
            <person name="Wortman J.R."/>
            <person name="Badger J.H."/>
            <person name="Ren Q."/>
            <person name="Amedeo P."/>
            <person name="Jones K.M."/>
            <person name="Tallon L.J."/>
            <person name="Delcher A.L."/>
            <person name="Salzberg S.L."/>
            <person name="Silva J.C."/>
            <person name="Haas B.J."/>
            <person name="Majoros W.H."/>
            <person name="Farzad M."/>
            <person name="Carlton J.M."/>
            <person name="Smith R.K. Jr."/>
            <person name="Garg J."/>
            <person name="Pearlman R.E."/>
            <person name="Karrer K.M."/>
            <person name="Sun L."/>
            <person name="Manning G."/>
            <person name="Elde N.C."/>
            <person name="Turkewitz A.P."/>
            <person name="Asai D.J."/>
            <person name="Wilkes D.E."/>
            <person name="Wang Y."/>
            <person name="Cai H."/>
            <person name="Collins K."/>
            <person name="Stewart B.A."/>
            <person name="Lee S.R."/>
            <person name="Wilamowska K."/>
            <person name="Weinberg Z."/>
            <person name="Ruzzo W.L."/>
            <person name="Wloga D."/>
            <person name="Gaertig J."/>
            <person name="Frankel J."/>
            <person name="Tsao C.-C."/>
            <person name="Gorovsky M.A."/>
            <person name="Keeling P.J."/>
            <person name="Waller R.F."/>
            <person name="Patron N.J."/>
            <person name="Cherry J.M."/>
            <person name="Stover N.A."/>
            <person name="Krieger C.J."/>
            <person name="del Toro C."/>
            <person name="Ryder H.F."/>
            <person name="Williamson S.C."/>
            <person name="Barbeau R.A."/>
            <person name="Hamilton E.P."/>
            <person name="Orias E."/>
        </authorList>
    </citation>
    <scope>NUCLEOTIDE SEQUENCE [LARGE SCALE GENOMIC DNA]</scope>
    <source>
        <strain evidence="14">SB210</strain>
    </source>
</reference>
<dbReference type="InterPro" id="IPR027417">
    <property type="entry name" value="P-loop_NTPase"/>
</dbReference>
<keyword evidence="14" id="KW-1185">Reference proteome</keyword>
<dbReference type="OrthoDB" id="6500128at2759"/>
<dbReference type="AlphaFoldDB" id="I7MMI0"/>
<evidence type="ECO:0000259" key="12">
    <source>
        <dbReference type="PROSITE" id="PS50929"/>
    </source>
</evidence>
<dbReference type="TCDB" id="3.A.1.210.10">
    <property type="family name" value="the atp-binding cassette (abc) superfamily"/>
</dbReference>
<evidence type="ECO:0000256" key="3">
    <source>
        <dbReference type="ARBA" id="ARBA00022475"/>
    </source>
</evidence>
<feature type="domain" description="ABC transporter" evidence="11">
    <location>
        <begin position="395"/>
        <end position="629"/>
    </location>
</feature>
<dbReference type="GeneID" id="7830677"/>
<accession>I7MMI0</accession>
<dbReference type="PROSITE" id="PS50893">
    <property type="entry name" value="ABC_TRANSPORTER_2"/>
    <property type="match status" value="1"/>
</dbReference>
<protein>
    <submittedName>
        <fullName evidence="13">ATP-binding ABC transporter</fullName>
    </submittedName>
</protein>
<keyword evidence="2" id="KW-0813">Transport</keyword>
<dbReference type="RefSeq" id="XP_001025144.2">
    <property type="nucleotide sequence ID" value="XM_001025144.2"/>
</dbReference>
<dbReference type="FunFam" id="3.40.50.300:FF:000221">
    <property type="entry name" value="Multidrug ABC transporter ATP-binding protein"/>
    <property type="match status" value="1"/>
</dbReference>
<dbReference type="Gene3D" id="3.40.50.300">
    <property type="entry name" value="P-loop containing nucleotide triphosphate hydrolases"/>
    <property type="match status" value="1"/>
</dbReference>
<sequence length="671" mass="77698">MIRQGQKTLNNITKFRSFSQLPQYNFNVQSKKEDLSLLEKMDPRKNKDLATKLRILQYIKPYIIPFYHQDKEINKTILKSYGYMFLSKSFFYAGPISLKYAINYLASASLISQAPMFILGYGLCYSAYVFFEGQRNKILANISQNALREISQQTYEHLLKLDPSFHFGESQRQTIFDITKAQKAIESNLKSVSSFFIPFISDVVLSSVFLLYHCGPFVFLSFLMTYGGYIWFTFDLTNSRRKGMGLQKKYERLADFTLSETLSNYYNVKYYSAEKFEINRYTSILENYKNQTIENQRTLAQLNSGQRFVFSIGLTSNMIYGAYKVQKGLMTAGDIVLMQSLMMQVLQPLFFLGVQWREWTNSALDIQRLFKIMDTKPKIQDSPNAVDFVYKGGEIEFSNIKFGYSNDKVIIDNMNVTFGKGKWISLVGESGLGKTTMFNLIFRLYDPQQGSVLIDGQDIKNLKMESFRSKICVVSQNPYLFNDTVMSNLLYGSKNKKQEDVIEVCKKLNLHDLFMSLPQGYQTLVGEQGNKFSGGEKQRISIARCLLNDAQIILLDEPTSSLDSINEDRVMKAIEQLRKDKTIIMITHRLHLNSYTNEVIYLTKDGYKEQGKHSHLIQEKNTRYSKFWDNFVVLDHSDTNSVKVDQSENSLNEKPQKKQNGQKEEEEEKME</sequence>
<dbReference type="FunCoup" id="I7MMI0">
    <property type="interactions" value="271"/>
</dbReference>
<comment type="subcellular location">
    <subcellularLocation>
        <location evidence="1">Cell membrane</location>
        <topology evidence="1">Multi-pass membrane protein</topology>
    </subcellularLocation>
</comment>
<dbReference type="GO" id="GO:0140359">
    <property type="term" value="F:ABC-type transporter activity"/>
    <property type="evidence" value="ECO:0007669"/>
    <property type="project" value="InterPro"/>
</dbReference>
<dbReference type="SMART" id="SM00382">
    <property type="entry name" value="AAA"/>
    <property type="match status" value="1"/>
</dbReference>
<dbReference type="InterPro" id="IPR003439">
    <property type="entry name" value="ABC_transporter-like_ATP-bd"/>
</dbReference>
<evidence type="ECO:0000256" key="5">
    <source>
        <dbReference type="ARBA" id="ARBA00022741"/>
    </source>
</evidence>
<keyword evidence="4 10" id="KW-0812">Transmembrane</keyword>
<dbReference type="GO" id="GO:0016887">
    <property type="term" value="F:ATP hydrolysis activity"/>
    <property type="evidence" value="ECO:0007669"/>
    <property type="project" value="InterPro"/>
</dbReference>
<evidence type="ECO:0000256" key="9">
    <source>
        <dbReference type="SAM" id="MobiDB-lite"/>
    </source>
</evidence>
<dbReference type="Pfam" id="PF00664">
    <property type="entry name" value="ABC_membrane"/>
    <property type="match status" value="1"/>
</dbReference>
<name>I7MMI0_TETTS</name>
<evidence type="ECO:0000256" key="7">
    <source>
        <dbReference type="ARBA" id="ARBA00022989"/>
    </source>
</evidence>
<dbReference type="InterPro" id="IPR017871">
    <property type="entry name" value="ABC_transporter-like_CS"/>
</dbReference>
<proteinExistence type="predicted"/>
<evidence type="ECO:0000256" key="10">
    <source>
        <dbReference type="SAM" id="Phobius"/>
    </source>
</evidence>
<evidence type="ECO:0000256" key="4">
    <source>
        <dbReference type="ARBA" id="ARBA00022692"/>
    </source>
</evidence>
<evidence type="ECO:0000313" key="14">
    <source>
        <dbReference type="Proteomes" id="UP000009168"/>
    </source>
</evidence>
<evidence type="ECO:0000256" key="6">
    <source>
        <dbReference type="ARBA" id="ARBA00022840"/>
    </source>
</evidence>
<keyword evidence="6 13" id="KW-0067">ATP-binding</keyword>
<dbReference type="PROSITE" id="PS00211">
    <property type="entry name" value="ABC_TRANSPORTER_1"/>
    <property type="match status" value="1"/>
</dbReference>